<sequence length="829" mass="95155">MMQAFLKGGKAISKPTVGTQKTAKDKKQREKPLPWVEKYRPKNVDDVVEQQEVCAVLRESLQSSDLPNLLLYGPPGTGKTSTILAAARQLFGDYFKERVLELNASDDRGIAVIRNKVKNFAQLKASSTRPDGKPCPPFKIVILDEADAMTNAAQAALRRTMEKETRTTRFCLVCNYVSRIIDPITSRCSKFRFTSIGEEKVIERLEFICQEEKLKVEDGALKSIVEVSGGDMRKAITTLHSCYRLKCGVNDENIITLNDILEMSGIIPNCYLIEFLDICKAKDHKKLETFINEFLFEAYSVSQFFDQLNDMIIADDTITNDQKSEIFDKLGESSFRLMNGGSEFIQIMDFGFATILAFKKNNESKSSDRFLFNPELSLSVKNNTMFNFAAFPEMRFPDMRNFSQNYRCYSVSMLPGNERNDVENGGKIIMPPSALDQLTRLNIEYPMLFKITNRKSDRQTHAGVLEFIADEGKIYIPFWMMRNLLLEEGDLVTIENVSLPVATFSKFQPQSVDFLDITNPKAVLENCLRNFACLTTGDLVAINYNNKIYELCVLETKPGRAVTIIECDMNVEFDAPVGYKEPERKPKVEEHMEVDPAQFINHDDSFYTFKGEGTRLDGKKIKDNAKLDPPAHILNKYVRGVPDYDHNIFELKFDRSNTMTDFEWPWEYNFPPFFTVQKNAETKKQQLIRWKELILQYAKYKKQAVININDDLELFNNSKISRSLERESREMIMNELCNSKNASPVGKNTGTYEIYWLTLEEWSNVIYSWAINSGMTNSVLTLFELINDHQDQEFHQLSEQVLVKALRHLESKGKCELMEIDGSYGVKFF</sequence>
<evidence type="ECO:0000256" key="9">
    <source>
        <dbReference type="ARBA" id="ARBA00022705"/>
    </source>
</evidence>
<dbReference type="Gene3D" id="2.40.40.50">
    <property type="entry name" value="Ubiquitin fusion degradation protein UFD1, N-terminal domain"/>
    <property type="match status" value="1"/>
</dbReference>
<evidence type="ECO:0000256" key="12">
    <source>
        <dbReference type="ARBA" id="ARBA00022840"/>
    </source>
</evidence>
<dbReference type="Gene3D" id="3.10.330.10">
    <property type="match status" value="1"/>
</dbReference>
<evidence type="ECO:0000313" key="20">
    <source>
        <dbReference type="Proteomes" id="UP000183832"/>
    </source>
</evidence>
<evidence type="ECO:0000256" key="8">
    <source>
        <dbReference type="ARBA" id="ARBA00022490"/>
    </source>
</evidence>
<comment type="subcellular location">
    <subcellularLocation>
        <location evidence="2">Cytoplasm</location>
    </subcellularLocation>
    <subcellularLocation>
        <location evidence="1">Nucleus</location>
    </subcellularLocation>
</comment>
<evidence type="ECO:0000256" key="7">
    <source>
        <dbReference type="ARBA" id="ARBA00022448"/>
    </source>
</evidence>
<dbReference type="PANTHER" id="PTHR12555:SF13">
    <property type="entry name" value="UBIQUITIN RECOGNITION FACTOR IN ER-ASSOCIATED DEGRADATION PROTEIN 1"/>
    <property type="match status" value="1"/>
</dbReference>
<evidence type="ECO:0000256" key="13">
    <source>
        <dbReference type="ARBA" id="ARBA00022927"/>
    </source>
</evidence>
<dbReference type="FunFam" id="1.10.10.10:FF:000141">
    <property type="entry name" value="vacuolar protein-sorting-associated protein 25"/>
    <property type="match status" value="1"/>
</dbReference>
<evidence type="ECO:0000313" key="19">
    <source>
        <dbReference type="EMBL" id="CRL01920.1"/>
    </source>
</evidence>
<dbReference type="Gene3D" id="1.10.8.60">
    <property type="match status" value="1"/>
</dbReference>
<keyword evidence="8" id="KW-0963">Cytoplasm</keyword>
<evidence type="ECO:0000256" key="17">
    <source>
        <dbReference type="SAM" id="MobiDB-lite"/>
    </source>
</evidence>
<dbReference type="Pfam" id="PF08542">
    <property type="entry name" value="Rep_fac_C"/>
    <property type="match status" value="1"/>
</dbReference>
<dbReference type="GO" id="GO:0031593">
    <property type="term" value="F:polyubiquitin modification-dependent protein binding"/>
    <property type="evidence" value="ECO:0007669"/>
    <property type="project" value="TreeGrafter"/>
</dbReference>
<dbReference type="Proteomes" id="UP000183832">
    <property type="component" value="Unassembled WGS sequence"/>
</dbReference>
<accession>A0A1J1IP36</accession>
<comment type="similarity">
    <text evidence="4">Belongs to the UFD1 family.</text>
</comment>
<keyword evidence="11" id="KW-0833">Ubl conjugation pathway</keyword>
<dbReference type="GO" id="GO:0036503">
    <property type="term" value="P:ERAD pathway"/>
    <property type="evidence" value="ECO:0007669"/>
    <property type="project" value="TreeGrafter"/>
</dbReference>
<dbReference type="FunFam" id="3.40.50.300:FF:000237">
    <property type="entry name" value="replication factor C subunit 4"/>
    <property type="match status" value="1"/>
</dbReference>
<dbReference type="SUPFAM" id="SSF52540">
    <property type="entry name" value="P-loop containing nucleoside triphosphate hydrolases"/>
    <property type="match status" value="1"/>
</dbReference>
<organism evidence="19 20">
    <name type="scientific">Clunio marinus</name>
    <dbReference type="NCBI Taxonomy" id="568069"/>
    <lineage>
        <taxon>Eukaryota</taxon>
        <taxon>Metazoa</taxon>
        <taxon>Ecdysozoa</taxon>
        <taxon>Arthropoda</taxon>
        <taxon>Hexapoda</taxon>
        <taxon>Insecta</taxon>
        <taxon>Pterygota</taxon>
        <taxon>Neoptera</taxon>
        <taxon>Endopterygota</taxon>
        <taxon>Diptera</taxon>
        <taxon>Nematocera</taxon>
        <taxon>Chironomoidea</taxon>
        <taxon>Chironomidae</taxon>
        <taxon>Clunio</taxon>
    </lineage>
</organism>
<dbReference type="Pfam" id="PF21960">
    <property type="entry name" value="RCF1-5-like_lid"/>
    <property type="match status" value="1"/>
</dbReference>
<dbReference type="InterPro" id="IPR004854">
    <property type="entry name" value="Ufd1-like"/>
</dbReference>
<gene>
    <name evidence="19" type="ORF">CLUMA_CG015380</name>
</gene>
<dbReference type="Gene3D" id="1.10.10.10">
    <property type="entry name" value="Winged helix-like DNA-binding domain superfamily/Winged helix DNA-binding domain"/>
    <property type="match status" value="1"/>
</dbReference>
<evidence type="ECO:0000259" key="18">
    <source>
        <dbReference type="SMART" id="SM00382"/>
    </source>
</evidence>
<evidence type="ECO:0000256" key="4">
    <source>
        <dbReference type="ARBA" id="ARBA00006043"/>
    </source>
</evidence>
<dbReference type="Gene3D" id="1.20.272.10">
    <property type="match status" value="1"/>
</dbReference>
<evidence type="ECO:0000256" key="1">
    <source>
        <dbReference type="ARBA" id="ARBA00004123"/>
    </source>
</evidence>
<dbReference type="FunFam" id="2.40.40.50:FF:000001">
    <property type="entry name" value="Ubiquitin fusion degradation protein 1 homolog"/>
    <property type="match status" value="1"/>
</dbReference>
<protein>
    <recommendedName>
        <fullName evidence="16">Ubiquitin fusion degradation protein 1 homolog</fullName>
    </recommendedName>
    <alternativeName>
        <fullName evidence="15">ESCRT-II complex subunit VPS25</fullName>
    </alternativeName>
    <alternativeName>
        <fullName evidence="6">Vacuolar protein-sorting-associated protein 25</fullName>
    </alternativeName>
</protein>
<evidence type="ECO:0000256" key="10">
    <source>
        <dbReference type="ARBA" id="ARBA00022741"/>
    </source>
</evidence>
<dbReference type="GO" id="GO:0016236">
    <property type="term" value="P:macroautophagy"/>
    <property type="evidence" value="ECO:0007669"/>
    <property type="project" value="UniProtKB-ARBA"/>
</dbReference>
<dbReference type="InterPro" id="IPR047854">
    <property type="entry name" value="RFC_lid"/>
</dbReference>
<evidence type="ECO:0000256" key="5">
    <source>
        <dbReference type="ARBA" id="ARBA00009674"/>
    </source>
</evidence>
<dbReference type="Pfam" id="PF05871">
    <property type="entry name" value="ESCRT-II"/>
    <property type="match status" value="1"/>
</dbReference>
<evidence type="ECO:0000256" key="2">
    <source>
        <dbReference type="ARBA" id="ARBA00004496"/>
    </source>
</evidence>
<evidence type="ECO:0000256" key="11">
    <source>
        <dbReference type="ARBA" id="ARBA00022786"/>
    </source>
</evidence>
<dbReference type="GO" id="GO:0005524">
    <property type="term" value="F:ATP binding"/>
    <property type="evidence" value="ECO:0007669"/>
    <property type="project" value="UniProtKB-KW"/>
</dbReference>
<keyword evidence="20" id="KW-1185">Reference proteome</keyword>
<dbReference type="SUPFAM" id="SSF46785">
    <property type="entry name" value="Winged helix' DNA-binding domain"/>
    <property type="match status" value="2"/>
</dbReference>
<evidence type="ECO:0000256" key="6">
    <source>
        <dbReference type="ARBA" id="ARBA00017934"/>
    </source>
</evidence>
<dbReference type="FunFam" id="1.10.10.570:FF:000003">
    <property type="entry name" value="Vacuolar protein-sorting-associated protein 25"/>
    <property type="match status" value="1"/>
</dbReference>
<name>A0A1J1IP36_9DIPT</name>
<dbReference type="InterPro" id="IPR003593">
    <property type="entry name" value="AAA+_ATPase"/>
</dbReference>
<dbReference type="InterPro" id="IPR014041">
    <property type="entry name" value="ESCRT-II_cplx_Vps25-sub_N"/>
</dbReference>
<dbReference type="GO" id="GO:0015031">
    <property type="term" value="P:protein transport"/>
    <property type="evidence" value="ECO:0007669"/>
    <property type="project" value="UniProtKB-KW"/>
</dbReference>
<dbReference type="Pfam" id="PF03152">
    <property type="entry name" value="UFD1_N1"/>
    <property type="match status" value="1"/>
</dbReference>
<dbReference type="STRING" id="568069.A0A1J1IP36"/>
<evidence type="ECO:0000256" key="14">
    <source>
        <dbReference type="ARBA" id="ARBA00023242"/>
    </source>
</evidence>
<evidence type="ECO:0000256" key="16">
    <source>
        <dbReference type="ARBA" id="ARBA00071119"/>
    </source>
</evidence>
<dbReference type="Gene3D" id="1.10.10.570">
    <property type="entry name" value="Winged helix' DNA-binding domain. Chain C. Domain 1"/>
    <property type="match status" value="1"/>
</dbReference>
<dbReference type="Pfam" id="PF00004">
    <property type="entry name" value="AAA"/>
    <property type="match status" value="1"/>
</dbReference>
<reference evidence="19 20" key="1">
    <citation type="submission" date="2015-04" db="EMBL/GenBank/DDBJ databases">
        <authorList>
            <person name="Syromyatnikov M.Y."/>
            <person name="Popov V.N."/>
        </authorList>
    </citation>
    <scope>NUCLEOTIDE SEQUENCE [LARGE SCALE GENOMIC DNA]</scope>
</reference>
<keyword evidence="14" id="KW-0539">Nucleus</keyword>
<comment type="similarity">
    <text evidence="5">Belongs to the VPS25 family.</text>
</comment>
<dbReference type="InterPro" id="IPR036388">
    <property type="entry name" value="WH-like_DNA-bd_sf"/>
</dbReference>
<dbReference type="SMART" id="SM00382">
    <property type="entry name" value="AAA"/>
    <property type="match status" value="1"/>
</dbReference>
<dbReference type="NCBIfam" id="NF001679">
    <property type="entry name" value="PRK00440.1"/>
    <property type="match status" value="1"/>
</dbReference>
<dbReference type="GO" id="GO:0000814">
    <property type="term" value="C:ESCRT II complex"/>
    <property type="evidence" value="ECO:0007669"/>
    <property type="project" value="InterPro"/>
</dbReference>
<evidence type="ECO:0000256" key="15">
    <source>
        <dbReference type="ARBA" id="ARBA00030094"/>
    </source>
</evidence>
<dbReference type="AlphaFoldDB" id="A0A1J1IP36"/>
<keyword evidence="7" id="KW-0813">Transport</keyword>
<dbReference type="GO" id="GO:0003677">
    <property type="term" value="F:DNA binding"/>
    <property type="evidence" value="ECO:0007669"/>
    <property type="project" value="InterPro"/>
</dbReference>
<dbReference type="InterPro" id="IPR042299">
    <property type="entry name" value="Ufd1-like_Nn"/>
</dbReference>
<proteinExistence type="inferred from homology"/>
<dbReference type="CDD" id="cd18140">
    <property type="entry name" value="HLD_clamp_RFC"/>
    <property type="match status" value="1"/>
</dbReference>
<dbReference type="GO" id="GO:0034098">
    <property type="term" value="C:VCP-NPL4-UFD1 AAA ATPase complex"/>
    <property type="evidence" value="ECO:0007669"/>
    <property type="project" value="TreeGrafter"/>
</dbReference>
<keyword evidence="12" id="KW-0067">ATP-binding</keyword>
<comment type="similarity">
    <text evidence="3">Belongs to the activator 1 small subunits family.</text>
</comment>
<dbReference type="InterPro" id="IPR008570">
    <property type="entry name" value="ESCRT-II_cplx_Vps25-sub"/>
</dbReference>
<dbReference type="OrthoDB" id="10249205at2759"/>
<dbReference type="GO" id="GO:0005634">
    <property type="term" value="C:nucleus"/>
    <property type="evidence" value="ECO:0007669"/>
    <property type="project" value="UniProtKB-SubCell"/>
</dbReference>
<dbReference type="CDD" id="cd00009">
    <property type="entry name" value="AAA"/>
    <property type="match status" value="1"/>
</dbReference>
<dbReference type="GO" id="GO:0006511">
    <property type="term" value="P:ubiquitin-dependent protein catabolic process"/>
    <property type="evidence" value="ECO:0007669"/>
    <property type="project" value="InterPro"/>
</dbReference>
<dbReference type="Pfam" id="PF24842">
    <property type="entry name" value="UFD1_N2"/>
    <property type="match status" value="1"/>
</dbReference>
<dbReference type="GO" id="GO:0071985">
    <property type="term" value="P:multivesicular body sorting pathway"/>
    <property type="evidence" value="ECO:0007669"/>
    <property type="project" value="InterPro"/>
</dbReference>
<dbReference type="InterPro" id="IPR003959">
    <property type="entry name" value="ATPase_AAA_core"/>
</dbReference>
<dbReference type="InterPro" id="IPR055418">
    <property type="entry name" value="UFD1_N2"/>
</dbReference>
<dbReference type="Gene3D" id="3.40.50.300">
    <property type="entry name" value="P-loop containing nucleotide triphosphate hydrolases"/>
    <property type="match status" value="1"/>
</dbReference>
<dbReference type="GO" id="GO:0016887">
    <property type="term" value="F:ATP hydrolysis activity"/>
    <property type="evidence" value="ECO:0007669"/>
    <property type="project" value="InterPro"/>
</dbReference>
<dbReference type="FunFam" id="3.10.330.10:FF:000002">
    <property type="entry name" value="ubiquitin fusion degradation protein 1 homolog"/>
    <property type="match status" value="1"/>
</dbReference>
<feature type="compositionally biased region" description="Basic and acidic residues" evidence="17">
    <location>
        <begin position="22"/>
        <end position="35"/>
    </location>
</feature>
<dbReference type="InterPro" id="IPR055417">
    <property type="entry name" value="UFD1_N1"/>
</dbReference>
<dbReference type="SUPFAM" id="SSF48019">
    <property type="entry name" value="post-AAA+ oligomerization domain-like"/>
    <property type="match status" value="1"/>
</dbReference>
<dbReference type="EMBL" id="CVRI01000057">
    <property type="protein sequence ID" value="CRL01920.1"/>
    <property type="molecule type" value="Genomic_DNA"/>
</dbReference>
<feature type="region of interest" description="Disordered" evidence="17">
    <location>
        <begin position="13"/>
        <end position="35"/>
    </location>
</feature>
<dbReference type="InterPro" id="IPR008921">
    <property type="entry name" value="DNA_pol3_clamp-load_cplx_C"/>
</dbReference>
<dbReference type="InterPro" id="IPR027417">
    <property type="entry name" value="P-loop_NTPase"/>
</dbReference>
<dbReference type="InterPro" id="IPR013748">
    <property type="entry name" value="Rep_factorC_C"/>
</dbReference>
<keyword evidence="10" id="KW-0547">Nucleotide-binding</keyword>
<dbReference type="PANTHER" id="PTHR12555">
    <property type="entry name" value="UBIQUITIN FUSION DEGRADATON PROTEIN 1"/>
    <property type="match status" value="1"/>
</dbReference>
<evidence type="ECO:0000256" key="3">
    <source>
        <dbReference type="ARBA" id="ARBA00005378"/>
    </source>
</evidence>
<dbReference type="InterPro" id="IPR036390">
    <property type="entry name" value="WH_DNA-bd_sf"/>
</dbReference>
<feature type="domain" description="AAA+ ATPase" evidence="18">
    <location>
        <begin position="65"/>
        <end position="197"/>
    </location>
</feature>
<dbReference type="GO" id="GO:0006260">
    <property type="term" value="P:DNA replication"/>
    <property type="evidence" value="ECO:0007669"/>
    <property type="project" value="UniProtKB-KW"/>
</dbReference>
<keyword evidence="9" id="KW-0235">DNA replication</keyword>
<keyword evidence="13" id="KW-0653">Protein transport</keyword>